<dbReference type="RefSeq" id="WP_167123145.1">
    <property type="nucleotide sequence ID" value="NZ_VRYY01000198.1"/>
</dbReference>
<gene>
    <name evidence="1" type="ORF">FVW20_08055</name>
</gene>
<organism evidence="1 2">
    <name type="scientific">Nitratidesulfovibrio oxamicus</name>
    <dbReference type="NCBI Taxonomy" id="32016"/>
    <lineage>
        <taxon>Bacteria</taxon>
        <taxon>Pseudomonadati</taxon>
        <taxon>Thermodesulfobacteriota</taxon>
        <taxon>Desulfovibrionia</taxon>
        <taxon>Desulfovibrionales</taxon>
        <taxon>Desulfovibrionaceae</taxon>
        <taxon>Nitratidesulfovibrio</taxon>
    </lineage>
</organism>
<protein>
    <submittedName>
        <fullName evidence="1">Uncharacterized protein</fullName>
    </submittedName>
</protein>
<dbReference type="Proteomes" id="UP001194469">
    <property type="component" value="Unassembled WGS sequence"/>
</dbReference>
<reference evidence="1 2" key="1">
    <citation type="submission" date="2019-08" db="EMBL/GenBank/DDBJ databases">
        <authorList>
            <person name="Luo N."/>
        </authorList>
    </citation>
    <scope>NUCLEOTIDE SEQUENCE [LARGE SCALE GENOMIC DNA]</scope>
    <source>
        <strain evidence="1 2">NCIMB 9442</strain>
    </source>
</reference>
<sequence>MTNEEYPYDLVQVVLVTRDGKRTEIEARVGTLLFVDVERGNCCVSCDAQAWHDVPGMRRRAVRGLMDALHETVPLLSEQ</sequence>
<evidence type="ECO:0000313" key="1">
    <source>
        <dbReference type="EMBL" id="MBG3876965.1"/>
    </source>
</evidence>
<evidence type="ECO:0000313" key="2">
    <source>
        <dbReference type="Proteomes" id="UP001194469"/>
    </source>
</evidence>
<keyword evidence="2" id="KW-1185">Reference proteome</keyword>
<comment type="caution">
    <text evidence="1">The sequence shown here is derived from an EMBL/GenBank/DDBJ whole genome shotgun (WGS) entry which is preliminary data.</text>
</comment>
<accession>A0ABS0J454</accession>
<proteinExistence type="predicted"/>
<dbReference type="EMBL" id="VRYY01000198">
    <property type="protein sequence ID" value="MBG3876965.1"/>
    <property type="molecule type" value="Genomic_DNA"/>
</dbReference>
<name>A0ABS0J454_9BACT</name>